<keyword evidence="3" id="KW-1185">Reference proteome</keyword>
<feature type="signal peptide" evidence="1">
    <location>
        <begin position="1"/>
        <end position="26"/>
    </location>
</feature>
<reference evidence="2" key="2">
    <citation type="submission" date="2022-06" db="UniProtKB">
        <authorList>
            <consortium name="EnsemblMetazoa"/>
        </authorList>
    </citation>
    <scope>IDENTIFICATION</scope>
    <source>
        <strain evidence="2">DF5081</strain>
    </source>
</reference>
<proteinExistence type="predicted"/>
<organism evidence="2 3">
    <name type="scientific">Caenorhabditis japonica</name>
    <dbReference type="NCBI Taxonomy" id="281687"/>
    <lineage>
        <taxon>Eukaryota</taxon>
        <taxon>Metazoa</taxon>
        <taxon>Ecdysozoa</taxon>
        <taxon>Nematoda</taxon>
        <taxon>Chromadorea</taxon>
        <taxon>Rhabditida</taxon>
        <taxon>Rhabditina</taxon>
        <taxon>Rhabditomorpha</taxon>
        <taxon>Rhabditoidea</taxon>
        <taxon>Rhabditidae</taxon>
        <taxon>Peloderinae</taxon>
        <taxon>Caenorhabditis</taxon>
    </lineage>
</organism>
<dbReference type="EnsemblMetazoa" id="CJA15795a.1">
    <property type="protein sequence ID" value="CJA15795a.1"/>
    <property type="gene ID" value="WBGene00134999"/>
</dbReference>
<dbReference type="AlphaFoldDB" id="A0A8R1I3F6"/>
<feature type="chain" id="PRO_5035939299" evidence="1">
    <location>
        <begin position="27"/>
        <end position="355"/>
    </location>
</feature>
<evidence type="ECO:0000256" key="1">
    <source>
        <dbReference type="SAM" id="SignalP"/>
    </source>
</evidence>
<reference evidence="3" key="1">
    <citation type="submission" date="2010-08" db="EMBL/GenBank/DDBJ databases">
        <authorList>
            <consortium name="Caenorhabditis japonica Sequencing Consortium"/>
            <person name="Wilson R.K."/>
        </authorList>
    </citation>
    <scope>NUCLEOTIDE SEQUENCE [LARGE SCALE GENOMIC DNA]</scope>
    <source>
        <strain evidence="3">DF5081</strain>
    </source>
</reference>
<evidence type="ECO:0000313" key="2">
    <source>
        <dbReference type="EnsemblMetazoa" id="CJA15795a.1"/>
    </source>
</evidence>
<protein>
    <submittedName>
        <fullName evidence="2">Uncharacterized protein</fullName>
    </submittedName>
</protein>
<dbReference type="Proteomes" id="UP000005237">
    <property type="component" value="Unassembled WGS sequence"/>
</dbReference>
<evidence type="ECO:0000313" key="3">
    <source>
        <dbReference type="Proteomes" id="UP000005237"/>
    </source>
</evidence>
<keyword evidence="1" id="KW-0732">Signal</keyword>
<accession>A0A8R1I3F6</accession>
<name>A0A8R1I3F6_CAEJA</name>
<sequence>MLFWIRKKTIALFFLLPRLPTPPTLQEIKMAQKIANGFGELGPLEEYHYSFVQDGKLTLVGRKFVAQPTHNWGHRVAFAGTSVLTFDKGSQSWERHDFSELISEENVDETLFVRDDKLHLLVYTNFGAIEFKKLFRWENNTFVELKLTAPARKSLDEQHRTEFIAANGVTSKGETVLLVGEDGIQLYTLSVDGSSAHIAEPVSISREDKFLNGKPVLAEALGNQVLVSYGVHGCGFRWESSRFFVFNLDTKSVRAIEVKMDFSELPKYCFTGPKTSTVNPATNSWIVAAGSIQQGMTGSAHYGAVWALKNVFDESAEPTWVELPHTVDEGEHILDGLDLYTVTKDAVSKIQLDNV</sequence>